<keyword evidence="2" id="KW-1185">Reference proteome</keyword>
<dbReference type="EnsemblPlants" id="Bra002643.1">
    <property type="protein sequence ID" value="Bra002643.1-P"/>
    <property type="gene ID" value="Bra002643"/>
</dbReference>
<proteinExistence type="predicted"/>
<dbReference type="Proteomes" id="UP000011750">
    <property type="component" value="Chromosome A10"/>
</dbReference>
<reference evidence="1" key="3">
    <citation type="submission" date="2023-03" db="UniProtKB">
        <authorList>
            <consortium name="EnsemblPlants"/>
        </authorList>
    </citation>
    <scope>IDENTIFICATION</scope>
    <source>
        <strain evidence="1">cv. Chiifu-401-42</strain>
    </source>
</reference>
<reference evidence="1 2" key="2">
    <citation type="journal article" date="2018" name="Hortic Res">
        <title>Improved Brassica rapa reference genome by single-molecule sequencing and chromosome conformation capture technologies.</title>
        <authorList>
            <person name="Zhang L."/>
            <person name="Cai X."/>
            <person name="Wu J."/>
            <person name="Liu M."/>
            <person name="Grob S."/>
            <person name="Cheng F."/>
            <person name="Liang J."/>
            <person name="Cai C."/>
            <person name="Liu Z."/>
            <person name="Liu B."/>
            <person name="Wang F."/>
            <person name="Li S."/>
            <person name="Liu F."/>
            <person name="Li X."/>
            <person name="Cheng L."/>
            <person name="Yang W."/>
            <person name="Li M.H."/>
            <person name="Grossniklaus U."/>
            <person name="Zheng H."/>
            <person name="Wang X."/>
        </authorList>
    </citation>
    <scope>NUCLEOTIDE SEQUENCE [LARGE SCALE GENOMIC DNA]</scope>
    <source>
        <strain evidence="1 2">cv. Chiifu-401-42</strain>
    </source>
</reference>
<name>M4CEL2_BRACM</name>
<reference evidence="1 2" key="1">
    <citation type="journal article" date="2011" name="Nat. Genet.">
        <title>The genome of the mesopolyploid crop species Brassica rapa.</title>
        <authorList>
            <consortium name="Brassica rapa Genome Sequencing Project Consortium"/>
            <person name="Wang X."/>
            <person name="Wang H."/>
            <person name="Wang J."/>
            <person name="Sun R."/>
            <person name="Wu J."/>
            <person name="Liu S."/>
            <person name="Bai Y."/>
            <person name="Mun J.H."/>
            <person name="Bancroft I."/>
            <person name="Cheng F."/>
            <person name="Huang S."/>
            <person name="Li X."/>
            <person name="Hua W."/>
            <person name="Wang J."/>
            <person name="Wang X."/>
            <person name="Freeling M."/>
            <person name="Pires J.C."/>
            <person name="Paterson A.H."/>
            <person name="Chalhoub B."/>
            <person name="Wang B."/>
            <person name="Hayward A."/>
            <person name="Sharpe A.G."/>
            <person name="Park B.S."/>
            <person name="Weisshaar B."/>
            <person name="Liu B."/>
            <person name="Li B."/>
            <person name="Liu B."/>
            <person name="Tong C."/>
            <person name="Song C."/>
            <person name="Duran C."/>
            <person name="Peng C."/>
            <person name="Geng C."/>
            <person name="Koh C."/>
            <person name="Lin C."/>
            <person name="Edwards D."/>
            <person name="Mu D."/>
            <person name="Shen D."/>
            <person name="Soumpourou E."/>
            <person name="Li F."/>
            <person name="Fraser F."/>
            <person name="Conant G."/>
            <person name="Lassalle G."/>
            <person name="King G.J."/>
            <person name="Bonnema G."/>
            <person name="Tang H."/>
            <person name="Wang H."/>
            <person name="Belcram H."/>
            <person name="Zhou H."/>
            <person name="Hirakawa H."/>
            <person name="Abe H."/>
            <person name="Guo H."/>
            <person name="Wang H."/>
            <person name="Jin H."/>
            <person name="Parkin I.A."/>
            <person name="Batley J."/>
            <person name="Kim J.S."/>
            <person name="Just J."/>
            <person name="Li J."/>
            <person name="Xu J."/>
            <person name="Deng J."/>
            <person name="Kim J.A."/>
            <person name="Li J."/>
            <person name="Yu J."/>
            <person name="Meng J."/>
            <person name="Wang J."/>
            <person name="Min J."/>
            <person name="Poulain J."/>
            <person name="Wang J."/>
            <person name="Hatakeyama K."/>
            <person name="Wu K."/>
            <person name="Wang L."/>
            <person name="Fang L."/>
            <person name="Trick M."/>
            <person name="Links M.G."/>
            <person name="Zhao M."/>
            <person name="Jin M."/>
            <person name="Ramchiary N."/>
            <person name="Drou N."/>
            <person name="Berkman P.J."/>
            <person name="Cai Q."/>
            <person name="Huang Q."/>
            <person name="Li R."/>
            <person name="Tabata S."/>
            <person name="Cheng S."/>
            <person name="Zhang S."/>
            <person name="Zhang S."/>
            <person name="Huang S."/>
            <person name="Sato S."/>
            <person name="Sun S."/>
            <person name="Kwon S.J."/>
            <person name="Choi S.R."/>
            <person name="Lee T.H."/>
            <person name="Fan W."/>
            <person name="Zhao X."/>
            <person name="Tan X."/>
            <person name="Xu X."/>
            <person name="Wang Y."/>
            <person name="Qiu Y."/>
            <person name="Yin Y."/>
            <person name="Li Y."/>
            <person name="Du Y."/>
            <person name="Liao Y."/>
            <person name="Lim Y."/>
            <person name="Narusaka Y."/>
            <person name="Wang Y."/>
            <person name="Wang Z."/>
            <person name="Li Z."/>
            <person name="Wang Z."/>
            <person name="Xiong Z."/>
            <person name="Zhang Z."/>
        </authorList>
    </citation>
    <scope>NUCLEOTIDE SEQUENCE [LARGE SCALE GENOMIC DNA]</scope>
    <source>
        <strain evidence="1 2">cv. Chiifu-401-42</strain>
    </source>
</reference>
<evidence type="ECO:0000313" key="1">
    <source>
        <dbReference type="EnsemblPlants" id="Bra002643.1-P"/>
    </source>
</evidence>
<dbReference type="HOGENOM" id="CLU_2999320_0_0_1"/>
<accession>M4CEL2</accession>
<protein>
    <submittedName>
        <fullName evidence="1">Uncharacterized protein</fullName>
    </submittedName>
</protein>
<organism evidence="1 2">
    <name type="scientific">Brassica campestris</name>
    <name type="common">Field mustard</name>
    <dbReference type="NCBI Taxonomy" id="3711"/>
    <lineage>
        <taxon>Eukaryota</taxon>
        <taxon>Viridiplantae</taxon>
        <taxon>Streptophyta</taxon>
        <taxon>Embryophyta</taxon>
        <taxon>Tracheophyta</taxon>
        <taxon>Spermatophyta</taxon>
        <taxon>Magnoliopsida</taxon>
        <taxon>eudicotyledons</taxon>
        <taxon>Gunneridae</taxon>
        <taxon>Pentapetalae</taxon>
        <taxon>rosids</taxon>
        <taxon>malvids</taxon>
        <taxon>Brassicales</taxon>
        <taxon>Brassicaceae</taxon>
        <taxon>Brassiceae</taxon>
        <taxon>Brassica</taxon>
    </lineage>
</organism>
<sequence length="57" mass="6501">MIFSWIIAITAEIKMGRKLRKTTTDAVAETLVVPCSRGGLWRGEETRGMRREIEHVV</sequence>
<dbReference type="InParanoid" id="M4CEL2"/>
<dbReference type="Gramene" id="Bra002643.1">
    <property type="protein sequence ID" value="Bra002643.1-P"/>
    <property type="gene ID" value="Bra002643"/>
</dbReference>
<dbReference type="AlphaFoldDB" id="M4CEL2"/>
<evidence type="ECO:0000313" key="2">
    <source>
        <dbReference type="Proteomes" id="UP000011750"/>
    </source>
</evidence>